<dbReference type="RefSeq" id="WP_135082923.1">
    <property type="nucleotide sequence ID" value="NZ_SPDV01000002.1"/>
</dbReference>
<gene>
    <name evidence="1" type="ORF">E2493_01240</name>
</gene>
<reference evidence="1 2" key="1">
    <citation type="submission" date="2019-03" db="EMBL/GenBank/DDBJ databases">
        <title>Genome sequence of Sphingomonas sp. 17J27-24.</title>
        <authorList>
            <person name="Kim M."/>
            <person name="Maeng S."/>
            <person name="Sathiyaraj S."/>
        </authorList>
    </citation>
    <scope>NUCLEOTIDE SEQUENCE [LARGE SCALE GENOMIC DNA]</scope>
    <source>
        <strain evidence="1 2">17J27-24</strain>
    </source>
</reference>
<accession>A0A4Y8ZXF5</accession>
<dbReference type="EMBL" id="SPDV01000002">
    <property type="protein sequence ID" value="TFI59905.1"/>
    <property type="molecule type" value="Genomic_DNA"/>
</dbReference>
<evidence type="ECO:0000313" key="2">
    <source>
        <dbReference type="Proteomes" id="UP000298213"/>
    </source>
</evidence>
<dbReference type="Pfam" id="PF13692">
    <property type="entry name" value="Glyco_trans_1_4"/>
    <property type="match status" value="1"/>
</dbReference>
<dbReference type="SUPFAM" id="SSF53756">
    <property type="entry name" value="UDP-Glycosyltransferase/glycogen phosphorylase"/>
    <property type="match status" value="1"/>
</dbReference>
<dbReference type="Gene3D" id="3.40.50.2000">
    <property type="entry name" value="Glycogen Phosphorylase B"/>
    <property type="match status" value="2"/>
</dbReference>
<comment type="caution">
    <text evidence="1">The sequence shown here is derived from an EMBL/GenBank/DDBJ whole genome shotgun (WGS) entry which is preliminary data.</text>
</comment>
<protein>
    <submittedName>
        <fullName evidence="1">Glycosyltransferase</fullName>
    </submittedName>
</protein>
<dbReference type="GO" id="GO:0016757">
    <property type="term" value="F:glycosyltransferase activity"/>
    <property type="evidence" value="ECO:0007669"/>
    <property type="project" value="TreeGrafter"/>
</dbReference>
<evidence type="ECO:0000313" key="1">
    <source>
        <dbReference type="EMBL" id="TFI59905.1"/>
    </source>
</evidence>
<dbReference type="PANTHER" id="PTHR12526:SF600">
    <property type="entry name" value="GLYCOSYL TRANSFERASE GROUP 1"/>
    <property type="match status" value="1"/>
</dbReference>
<dbReference type="AlphaFoldDB" id="A0A4Y8ZXF5"/>
<dbReference type="PANTHER" id="PTHR12526">
    <property type="entry name" value="GLYCOSYLTRANSFERASE"/>
    <property type="match status" value="1"/>
</dbReference>
<dbReference type="CDD" id="cd03801">
    <property type="entry name" value="GT4_PimA-like"/>
    <property type="match status" value="1"/>
</dbReference>
<dbReference type="Proteomes" id="UP000298213">
    <property type="component" value="Unassembled WGS sequence"/>
</dbReference>
<keyword evidence="2" id="KW-1185">Reference proteome</keyword>
<dbReference type="OrthoDB" id="9790710at2"/>
<sequence length="343" mass="37767">MQYLPYLEQSGFEVRYQALLGQDYVANLATGRGYSRSAIARAYFERMALLARAPDADLIWIYAEAFPYLPASFERLAFRSGKPVVVDFDDAFFHNYDSSPRPLVRALLAGKLQPLLAGAAAACCGNEYLERYAKRFCRRTMLLPTVVDTQLYRPGSNGRGGDEVVVGWIGSPSTWSYMRPLLSVLQSLRAELPVRFRVVGAGTQAKADAFPGLDFVTWSEATEVADVQAMDIGIMPLPDEEWARGKSGYKLIQYMACGLPVVASPVGVNSTIVTDGTDGFLVTDPDAWRSALKRLIVDAALRRQFGRAARARIEADYSLQVHAPRLVGLLQSLAQPAEAARSR</sequence>
<proteinExistence type="predicted"/>
<name>A0A4Y8ZXF5_9SPHN</name>
<organism evidence="1 2">
    <name type="scientific">Sphingomonas parva</name>
    <dbReference type="NCBI Taxonomy" id="2555898"/>
    <lineage>
        <taxon>Bacteria</taxon>
        <taxon>Pseudomonadati</taxon>
        <taxon>Pseudomonadota</taxon>
        <taxon>Alphaproteobacteria</taxon>
        <taxon>Sphingomonadales</taxon>
        <taxon>Sphingomonadaceae</taxon>
        <taxon>Sphingomonas</taxon>
    </lineage>
</organism>
<keyword evidence="1" id="KW-0808">Transferase</keyword>